<evidence type="ECO:0008006" key="4">
    <source>
        <dbReference type="Google" id="ProtNLM"/>
    </source>
</evidence>
<dbReference type="Proteomes" id="UP000051298">
    <property type="component" value="Unassembled WGS sequence"/>
</dbReference>
<feature type="signal peptide" evidence="1">
    <location>
        <begin position="1"/>
        <end position="18"/>
    </location>
</feature>
<dbReference type="RefSeq" id="WP_058123729.1">
    <property type="nucleotide sequence ID" value="NZ_CYRX01000030.1"/>
</dbReference>
<organism evidence="2 3">
    <name type="scientific">Thalassobacter stenotrophicus</name>
    <dbReference type="NCBI Taxonomy" id="266809"/>
    <lineage>
        <taxon>Bacteria</taxon>
        <taxon>Pseudomonadati</taxon>
        <taxon>Pseudomonadota</taxon>
        <taxon>Alphaproteobacteria</taxon>
        <taxon>Rhodobacterales</taxon>
        <taxon>Roseobacteraceae</taxon>
        <taxon>Thalassobacter</taxon>
    </lineage>
</organism>
<proteinExistence type="predicted"/>
<evidence type="ECO:0000313" key="2">
    <source>
        <dbReference type="EMBL" id="CUH60864.1"/>
    </source>
</evidence>
<gene>
    <name evidence="2" type="ORF">THS5294_02160</name>
</gene>
<dbReference type="AlphaFoldDB" id="A0A0P1F007"/>
<protein>
    <recommendedName>
        <fullName evidence="4">DinB-like domain-containing protein</fullName>
    </recommendedName>
</protein>
<evidence type="ECO:0000313" key="3">
    <source>
        <dbReference type="Proteomes" id="UP000051298"/>
    </source>
</evidence>
<keyword evidence="1" id="KW-0732">Signal</keyword>
<sequence>MRLVALLLALSLSGPVAAQHNHSATGHAMPGPQETGQSAFAAMAEIVAFLRADPDTDWANVDIAALRRHLVDMELVTMAAEVTRSMRPAGIRFEVRGEPRVLEAIRTMVPAHAPFLAAETGWEVTTEDLGDGVALLVDGDSDQIPGLGFFGLMTIGAHHQEHHLMMAKGAPPHH</sequence>
<evidence type="ECO:0000256" key="1">
    <source>
        <dbReference type="SAM" id="SignalP"/>
    </source>
</evidence>
<reference evidence="2 3" key="1">
    <citation type="submission" date="2015-09" db="EMBL/GenBank/DDBJ databases">
        <authorList>
            <consortium name="Swine Surveillance"/>
        </authorList>
    </citation>
    <scope>NUCLEOTIDE SEQUENCE [LARGE SCALE GENOMIC DNA]</scope>
    <source>
        <strain evidence="2 3">CECT 5294</strain>
    </source>
</reference>
<name>A0A0P1F007_9RHOB</name>
<dbReference type="EMBL" id="CYRX01000030">
    <property type="protein sequence ID" value="CUH60864.1"/>
    <property type="molecule type" value="Genomic_DNA"/>
</dbReference>
<feature type="chain" id="PRO_5006062117" description="DinB-like domain-containing protein" evidence="1">
    <location>
        <begin position="19"/>
        <end position="174"/>
    </location>
</feature>
<accession>A0A0P1F007</accession>